<evidence type="ECO:0000256" key="5">
    <source>
        <dbReference type="ARBA" id="ARBA00022723"/>
    </source>
</evidence>
<keyword evidence="8" id="KW-0805">Transcription regulation</keyword>
<protein>
    <submittedName>
        <fullName evidence="11">Fur family ferric uptake transcriptional regulator</fullName>
    </submittedName>
</protein>
<evidence type="ECO:0000256" key="2">
    <source>
        <dbReference type="ARBA" id="ARBA00007957"/>
    </source>
</evidence>
<gene>
    <name evidence="11" type="ORF">JOF34_002175</name>
</gene>
<dbReference type="PANTHER" id="PTHR33202:SF18">
    <property type="entry name" value="TRANSCRIPTIONAL REGULATOR FURA"/>
    <property type="match status" value="1"/>
</dbReference>
<evidence type="ECO:0000256" key="9">
    <source>
        <dbReference type="ARBA" id="ARBA00023125"/>
    </source>
</evidence>
<comment type="similarity">
    <text evidence="2">Belongs to the Fur family.</text>
</comment>
<evidence type="ECO:0000256" key="4">
    <source>
        <dbReference type="ARBA" id="ARBA00022491"/>
    </source>
</evidence>
<evidence type="ECO:0000256" key="8">
    <source>
        <dbReference type="ARBA" id="ARBA00023015"/>
    </source>
</evidence>
<keyword evidence="10" id="KW-0804">Transcription</keyword>
<dbReference type="Pfam" id="PF01475">
    <property type="entry name" value="FUR"/>
    <property type="match status" value="1"/>
</dbReference>
<dbReference type="EMBL" id="JAGIOL010000001">
    <property type="protein sequence ID" value="MBP2437589.1"/>
    <property type="molecule type" value="Genomic_DNA"/>
</dbReference>
<comment type="caution">
    <text evidence="11">The sequence shown here is derived from an EMBL/GenBank/DDBJ whole genome shotgun (WGS) entry which is preliminary data.</text>
</comment>
<evidence type="ECO:0000256" key="7">
    <source>
        <dbReference type="ARBA" id="ARBA00023004"/>
    </source>
</evidence>
<sequence length="147" mass="15467">MTTSTVTPSAADALRRAGLRVTAQRVAVFDSLARRPHSSADDIHREVQMTIPGIALQTVHGIVGGLTTASIAQRVSLPGAPSALYELAARDNHHHVQCIVCGQVEDVPCVVGAAPCLEPSHTHGMRVLEASVTFRAICPSCERNGIG</sequence>
<dbReference type="CDD" id="cd07153">
    <property type="entry name" value="Fur_like"/>
    <property type="match status" value="1"/>
</dbReference>
<dbReference type="Gene3D" id="3.30.1490.190">
    <property type="match status" value="1"/>
</dbReference>
<evidence type="ECO:0000256" key="10">
    <source>
        <dbReference type="ARBA" id="ARBA00023163"/>
    </source>
</evidence>
<evidence type="ECO:0000256" key="1">
    <source>
        <dbReference type="ARBA" id="ARBA00004496"/>
    </source>
</evidence>
<dbReference type="Proteomes" id="UP001519362">
    <property type="component" value="Unassembled WGS sequence"/>
</dbReference>
<dbReference type="PANTHER" id="PTHR33202">
    <property type="entry name" value="ZINC UPTAKE REGULATION PROTEIN"/>
    <property type="match status" value="1"/>
</dbReference>
<keyword evidence="7" id="KW-0408">Iron</keyword>
<keyword evidence="6" id="KW-0862">Zinc</keyword>
<keyword evidence="5" id="KW-0479">Metal-binding</keyword>
<reference evidence="11 12" key="1">
    <citation type="submission" date="2021-03" db="EMBL/GenBank/DDBJ databases">
        <title>Sequencing the genomes of 1000 actinobacteria strains.</title>
        <authorList>
            <person name="Klenk H.-P."/>
        </authorList>
    </citation>
    <scope>NUCLEOTIDE SEQUENCE [LARGE SCALE GENOMIC DNA]</scope>
    <source>
        <strain evidence="11 12">DSM 24221</strain>
    </source>
</reference>
<evidence type="ECO:0000313" key="12">
    <source>
        <dbReference type="Proteomes" id="UP001519362"/>
    </source>
</evidence>
<dbReference type="Gene3D" id="1.10.10.10">
    <property type="entry name" value="Winged helix-like DNA-binding domain superfamily/Winged helix DNA-binding domain"/>
    <property type="match status" value="1"/>
</dbReference>
<dbReference type="InterPro" id="IPR043135">
    <property type="entry name" value="Fur_C"/>
</dbReference>
<dbReference type="InterPro" id="IPR036390">
    <property type="entry name" value="WH_DNA-bd_sf"/>
</dbReference>
<evidence type="ECO:0000313" key="11">
    <source>
        <dbReference type="EMBL" id="MBP2437589.1"/>
    </source>
</evidence>
<accession>A0ABS4ZJY0</accession>
<dbReference type="InterPro" id="IPR036388">
    <property type="entry name" value="WH-like_DNA-bd_sf"/>
</dbReference>
<keyword evidence="3" id="KW-0963">Cytoplasm</keyword>
<evidence type="ECO:0000256" key="6">
    <source>
        <dbReference type="ARBA" id="ARBA00022833"/>
    </source>
</evidence>
<evidence type="ECO:0000256" key="3">
    <source>
        <dbReference type="ARBA" id="ARBA00022490"/>
    </source>
</evidence>
<organism evidence="11 12">
    <name type="scientific">Microbacterium amylolyticum</name>
    <dbReference type="NCBI Taxonomy" id="936337"/>
    <lineage>
        <taxon>Bacteria</taxon>
        <taxon>Bacillati</taxon>
        <taxon>Actinomycetota</taxon>
        <taxon>Actinomycetes</taxon>
        <taxon>Micrococcales</taxon>
        <taxon>Microbacteriaceae</taxon>
        <taxon>Microbacterium</taxon>
    </lineage>
</organism>
<keyword evidence="4" id="KW-0678">Repressor</keyword>
<name>A0ABS4ZJY0_9MICO</name>
<keyword evidence="9" id="KW-0238">DNA-binding</keyword>
<comment type="subcellular location">
    <subcellularLocation>
        <location evidence="1">Cytoplasm</location>
    </subcellularLocation>
</comment>
<dbReference type="SUPFAM" id="SSF46785">
    <property type="entry name" value="Winged helix' DNA-binding domain"/>
    <property type="match status" value="1"/>
</dbReference>
<proteinExistence type="inferred from homology"/>
<keyword evidence="12" id="KW-1185">Reference proteome</keyword>
<dbReference type="RefSeq" id="WP_165133597.1">
    <property type="nucleotide sequence ID" value="NZ_CP049253.1"/>
</dbReference>
<dbReference type="InterPro" id="IPR002481">
    <property type="entry name" value="FUR"/>
</dbReference>